<evidence type="ECO:0000259" key="1">
    <source>
        <dbReference type="Pfam" id="PF25794"/>
    </source>
</evidence>
<proteinExistence type="predicted"/>
<sequence length="98" mass="11064">MEAWQGPALMFYNNATFTEEQFLALCKLGVGNKREDTSKIGRHGLGFNSAYHFTDVPSVVSGHSLVFFDPHMSSLPKRRDAYGNLIAQRGHRYNMRGL</sequence>
<dbReference type="InterPro" id="IPR036890">
    <property type="entry name" value="HATPase_C_sf"/>
</dbReference>
<reference evidence="2" key="1">
    <citation type="journal article" date="2020" name="Fungal Divers.">
        <title>Resolving the Mortierellaceae phylogeny through synthesis of multi-gene phylogenetics and phylogenomics.</title>
        <authorList>
            <person name="Vandepol N."/>
            <person name="Liber J."/>
            <person name="Desiro A."/>
            <person name="Na H."/>
            <person name="Kennedy M."/>
            <person name="Barry K."/>
            <person name="Grigoriev I.V."/>
            <person name="Miller A.N."/>
            <person name="O'Donnell K."/>
            <person name="Stajich J.E."/>
            <person name="Bonito G."/>
        </authorList>
    </citation>
    <scope>NUCLEOTIDE SEQUENCE</scope>
    <source>
        <strain evidence="2">NRRL 28262</strain>
    </source>
</reference>
<dbReference type="PANTHER" id="PTHR15600">
    <property type="entry name" value="SACSIN"/>
    <property type="match status" value="1"/>
</dbReference>
<protein>
    <recommendedName>
        <fullName evidence="1">Sacsin/Nov domain-containing protein</fullName>
    </recommendedName>
</protein>
<comment type="caution">
    <text evidence="2">The sequence shown here is derived from an EMBL/GenBank/DDBJ whole genome shotgun (WGS) entry which is preliminary data.</text>
</comment>
<gene>
    <name evidence="2" type="ORF">BGZ95_008903</name>
</gene>
<dbReference type="Proteomes" id="UP001194580">
    <property type="component" value="Unassembled WGS sequence"/>
</dbReference>
<dbReference type="Pfam" id="PF25794">
    <property type="entry name" value="SACS"/>
    <property type="match status" value="1"/>
</dbReference>
<dbReference type="GO" id="GO:0030544">
    <property type="term" value="F:Hsp70 protein binding"/>
    <property type="evidence" value="ECO:0007669"/>
    <property type="project" value="TreeGrafter"/>
</dbReference>
<dbReference type="SUPFAM" id="SSF55874">
    <property type="entry name" value="ATPase domain of HSP90 chaperone/DNA topoisomerase II/histidine kinase"/>
    <property type="match status" value="1"/>
</dbReference>
<keyword evidence="3" id="KW-1185">Reference proteome</keyword>
<dbReference type="EMBL" id="JAAAIL010004904">
    <property type="protein sequence ID" value="KAG0247222.1"/>
    <property type="molecule type" value="Genomic_DNA"/>
</dbReference>
<dbReference type="AlphaFoldDB" id="A0AAD4CZS9"/>
<organism evidence="2 3">
    <name type="scientific">Linnemannia exigua</name>
    <dbReference type="NCBI Taxonomy" id="604196"/>
    <lineage>
        <taxon>Eukaryota</taxon>
        <taxon>Fungi</taxon>
        <taxon>Fungi incertae sedis</taxon>
        <taxon>Mucoromycota</taxon>
        <taxon>Mortierellomycotina</taxon>
        <taxon>Mortierellomycetes</taxon>
        <taxon>Mortierellales</taxon>
        <taxon>Mortierellaceae</taxon>
        <taxon>Linnemannia</taxon>
    </lineage>
</organism>
<name>A0AAD4CZS9_9FUNG</name>
<evidence type="ECO:0000313" key="3">
    <source>
        <dbReference type="Proteomes" id="UP001194580"/>
    </source>
</evidence>
<dbReference type="InterPro" id="IPR052972">
    <property type="entry name" value="Sacsin_chaperone_reg"/>
</dbReference>
<dbReference type="InterPro" id="IPR058210">
    <property type="entry name" value="SACS/Nov_dom"/>
</dbReference>
<evidence type="ECO:0000313" key="2">
    <source>
        <dbReference type="EMBL" id="KAG0247222.1"/>
    </source>
</evidence>
<dbReference type="PANTHER" id="PTHR15600:SF42">
    <property type="entry name" value="SACSIN"/>
    <property type="match status" value="1"/>
</dbReference>
<feature type="non-terminal residue" evidence="2">
    <location>
        <position position="1"/>
    </location>
</feature>
<feature type="domain" description="Sacsin/Nov" evidence="1">
    <location>
        <begin position="1"/>
        <end position="80"/>
    </location>
</feature>
<accession>A0AAD4CZS9</accession>